<reference evidence="5" key="1">
    <citation type="submission" date="2018-06" db="EMBL/GenBank/DDBJ databases">
        <authorList>
            <person name="Zhirakovskaya E."/>
        </authorList>
    </citation>
    <scope>NUCLEOTIDE SEQUENCE</scope>
</reference>
<dbReference type="Pfam" id="PF00501">
    <property type="entry name" value="AMP-binding"/>
    <property type="match status" value="1"/>
</dbReference>
<evidence type="ECO:0000256" key="2">
    <source>
        <dbReference type="ARBA" id="ARBA00022832"/>
    </source>
</evidence>
<dbReference type="PANTHER" id="PTHR43272:SF32">
    <property type="entry name" value="AMP-DEPENDENT SYNTHETASE_LIGASE DOMAIN-CONTAINING PROTEIN"/>
    <property type="match status" value="1"/>
</dbReference>
<accession>A0A3B0RF72</accession>
<dbReference type="GO" id="GO:0004467">
    <property type="term" value="F:long-chain fatty acid-CoA ligase activity"/>
    <property type="evidence" value="ECO:0007669"/>
    <property type="project" value="UniProtKB-EC"/>
</dbReference>
<dbReference type="PROSITE" id="PS00455">
    <property type="entry name" value="AMP_BINDING"/>
    <property type="match status" value="1"/>
</dbReference>
<dbReference type="PANTHER" id="PTHR43272">
    <property type="entry name" value="LONG-CHAIN-FATTY-ACID--COA LIGASE"/>
    <property type="match status" value="1"/>
</dbReference>
<protein>
    <submittedName>
        <fullName evidence="5">Long-chain-fatty-acid--CoA ligase @ Long-chain fatty-acid-CoA ligase, Mycobacterial subgroup FadD15</fullName>
        <ecNumber evidence="5">6.2.1.3</ecNumber>
    </submittedName>
</protein>
<evidence type="ECO:0000256" key="3">
    <source>
        <dbReference type="ARBA" id="ARBA00023098"/>
    </source>
</evidence>
<feature type="domain" description="AMP-dependent synthetase/ligase" evidence="4">
    <location>
        <begin position="24"/>
        <end position="423"/>
    </location>
</feature>
<proteinExistence type="predicted"/>
<evidence type="ECO:0000256" key="1">
    <source>
        <dbReference type="ARBA" id="ARBA00022598"/>
    </source>
</evidence>
<dbReference type="InterPro" id="IPR000873">
    <property type="entry name" value="AMP-dep_synth/lig_dom"/>
</dbReference>
<gene>
    <name evidence="5" type="ORF">MNBD_ACTINO01-1864</name>
</gene>
<dbReference type="InterPro" id="IPR042099">
    <property type="entry name" value="ANL_N_sf"/>
</dbReference>
<sequence>MRTYTSPGGVTVPPEVNVVQQLVKRAGEAPDVPALAFPDGDGFTTVTTRELLDIVVELAAGLVTLGIGPGERVALHSGTRVEFTYFDYAIWAAGAAATTIYETSSAEQVQWIISDSGAAVLITENEATLAAYDEVKDHLPGCRNVYVIDDGALETISAMATDESRAEVQRRIAAISHDDLATLVYTSGTTGNPKGCVLTHYNFAWGVMNIESSFTDLLSEENRTLMFLPLAHIFARAMQSVSISTGTTMYYSAGIANVPNELPVVKPTWVFSVPRVFEKIYNGAKAKADAEGKGAVFDRAAASAIAYSEALERGRITIGAKLVHAVFDRLVYSRIRAGFGGEINYAISGGAPLGARLGHFFRGAGIVVLEGYGLTETTATATVNRPDAIKVGTVGRPVPGLSVRIANDGEVLIKGGVVFSGYWNNDDASADVLDDDGWFASGDIGVLDNDGFLSITGRKKEIIVTAAGKNVAPAVLEDRMRSHPLISQVIVIGDARPFIAALVALDEEALERWAAANDKADGDVHRFLSDEDLLGEVQAAVDEANKAVSHAEAIKEFRLLTRDLSVAGGELTPTLKVRRSVVFANYADLIDDIYR</sequence>
<dbReference type="EMBL" id="UOEI01000065">
    <property type="protein sequence ID" value="VAV91610.1"/>
    <property type="molecule type" value="Genomic_DNA"/>
</dbReference>
<organism evidence="5">
    <name type="scientific">hydrothermal vent metagenome</name>
    <dbReference type="NCBI Taxonomy" id="652676"/>
    <lineage>
        <taxon>unclassified sequences</taxon>
        <taxon>metagenomes</taxon>
        <taxon>ecological metagenomes</taxon>
    </lineage>
</organism>
<dbReference type="Pfam" id="PF23562">
    <property type="entry name" value="AMP-binding_C_3"/>
    <property type="match status" value="1"/>
</dbReference>
<evidence type="ECO:0000313" key="5">
    <source>
        <dbReference type="EMBL" id="VAV91610.1"/>
    </source>
</evidence>
<dbReference type="GO" id="GO:0005783">
    <property type="term" value="C:endoplasmic reticulum"/>
    <property type="evidence" value="ECO:0007669"/>
    <property type="project" value="TreeGrafter"/>
</dbReference>
<dbReference type="EC" id="6.2.1.3" evidence="5"/>
<dbReference type="AlphaFoldDB" id="A0A3B0RF72"/>
<keyword evidence="1 5" id="KW-0436">Ligase</keyword>
<dbReference type="Gene3D" id="3.40.50.12780">
    <property type="entry name" value="N-terminal domain of ligase-like"/>
    <property type="match status" value="1"/>
</dbReference>
<keyword evidence="3" id="KW-0443">Lipid metabolism</keyword>
<dbReference type="SUPFAM" id="SSF56801">
    <property type="entry name" value="Acetyl-CoA synthetase-like"/>
    <property type="match status" value="1"/>
</dbReference>
<dbReference type="CDD" id="cd05907">
    <property type="entry name" value="VL_LC_FACS_like"/>
    <property type="match status" value="1"/>
</dbReference>
<name>A0A3B0RF72_9ZZZZ</name>
<dbReference type="InterPro" id="IPR020845">
    <property type="entry name" value="AMP-binding_CS"/>
</dbReference>
<dbReference type="GO" id="GO:0016020">
    <property type="term" value="C:membrane"/>
    <property type="evidence" value="ECO:0007669"/>
    <property type="project" value="TreeGrafter"/>
</dbReference>
<evidence type="ECO:0000259" key="4">
    <source>
        <dbReference type="Pfam" id="PF00501"/>
    </source>
</evidence>
<keyword evidence="2" id="KW-0276">Fatty acid metabolism</keyword>